<accession>A0A4R8W9N0</accession>
<sequence>MLMLWLALVLLLWIEQRRHPGGASLRDLLRLAPDVARLLKRLICDRSISVGGRIRLGVLLAYLLSPIDLIPDFIPVLGYADDAIVVAFALRFATRRAGLYAVERHWPGTPDGLAAVLRLAEPAVRAGVRRPDGGARGGVGRYGSMRPENVPR</sequence>
<comment type="subcellular location">
    <subcellularLocation>
        <location evidence="1">Endomembrane system</location>
        <topology evidence="1">Multi-pass membrane protein</topology>
    </subcellularLocation>
</comment>
<evidence type="ECO:0000256" key="2">
    <source>
        <dbReference type="ARBA" id="ARBA00022692"/>
    </source>
</evidence>
<keyword evidence="8" id="KW-1185">Reference proteome</keyword>
<evidence type="ECO:0000313" key="7">
    <source>
        <dbReference type="EMBL" id="TFC03580.1"/>
    </source>
</evidence>
<comment type="caution">
    <text evidence="7">The sequence shown here is derived from an EMBL/GenBank/DDBJ whole genome shotgun (WGS) entry which is preliminary data.</text>
</comment>
<evidence type="ECO:0000313" key="8">
    <source>
        <dbReference type="Proteomes" id="UP000297643"/>
    </source>
</evidence>
<gene>
    <name evidence="7" type="ORF">E3O32_09720</name>
</gene>
<reference evidence="7 8" key="1">
    <citation type="submission" date="2019-03" db="EMBL/GenBank/DDBJ databases">
        <title>Genomics of glacier-inhabiting Cryobacterium strains.</title>
        <authorList>
            <person name="Liu Q."/>
            <person name="Xin Y.-H."/>
        </authorList>
    </citation>
    <scope>NUCLEOTIDE SEQUENCE [LARGE SCALE GENOMIC DNA]</scope>
    <source>
        <strain evidence="7 8">RHLT2-21</strain>
    </source>
</reference>
<evidence type="ECO:0000256" key="5">
    <source>
        <dbReference type="SAM" id="MobiDB-lite"/>
    </source>
</evidence>
<feature type="domain" description="DUF1232" evidence="6">
    <location>
        <begin position="56"/>
        <end position="88"/>
    </location>
</feature>
<evidence type="ECO:0000256" key="4">
    <source>
        <dbReference type="ARBA" id="ARBA00023136"/>
    </source>
</evidence>
<organism evidence="7 8">
    <name type="scientific">Cryobacterium mannosilyticum</name>
    <dbReference type="NCBI Taxonomy" id="1259190"/>
    <lineage>
        <taxon>Bacteria</taxon>
        <taxon>Bacillati</taxon>
        <taxon>Actinomycetota</taxon>
        <taxon>Actinomycetes</taxon>
        <taxon>Micrococcales</taxon>
        <taxon>Microbacteriaceae</taxon>
        <taxon>Cryobacterium</taxon>
    </lineage>
</organism>
<evidence type="ECO:0000256" key="3">
    <source>
        <dbReference type="ARBA" id="ARBA00022989"/>
    </source>
</evidence>
<dbReference type="InterPro" id="IPR010652">
    <property type="entry name" value="DUF1232"/>
</dbReference>
<dbReference type="Proteomes" id="UP000297643">
    <property type="component" value="Unassembled WGS sequence"/>
</dbReference>
<protein>
    <submittedName>
        <fullName evidence="7">DUF1232 domain-containing protein</fullName>
    </submittedName>
</protein>
<dbReference type="Pfam" id="PF06803">
    <property type="entry name" value="DUF1232"/>
    <property type="match status" value="1"/>
</dbReference>
<keyword evidence="4" id="KW-0472">Membrane</keyword>
<dbReference type="AlphaFoldDB" id="A0A4R8W9N0"/>
<name>A0A4R8W9N0_9MICO</name>
<proteinExistence type="predicted"/>
<evidence type="ECO:0000256" key="1">
    <source>
        <dbReference type="ARBA" id="ARBA00004127"/>
    </source>
</evidence>
<feature type="region of interest" description="Disordered" evidence="5">
    <location>
        <begin position="130"/>
        <end position="152"/>
    </location>
</feature>
<keyword evidence="2" id="KW-0812">Transmembrane</keyword>
<dbReference type="GO" id="GO:0012505">
    <property type="term" value="C:endomembrane system"/>
    <property type="evidence" value="ECO:0007669"/>
    <property type="project" value="UniProtKB-SubCell"/>
</dbReference>
<dbReference type="EMBL" id="SOFM01000027">
    <property type="protein sequence ID" value="TFC03580.1"/>
    <property type="molecule type" value="Genomic_DNA"/>
</dbReference>
<evidence type="ECO:0000259" key="6">
    <source>
        <dbReference type="Pfam" id="PF06803"/>
    </source>
</evidence>
<keyword evidence="3" id="KW-1133">Transmembrane helix</keyword>